<dbReference type="AlphaFoldDB" id="A0A6A6J958"/>
<dbReference type="GO" id="GO:0005737">
    <property type="term" value="C:cytoplasm"/>
    <property type="evidence" value="ECO:0007669"/>
    <property type="project" value="TreeGrafter"/>
</dbReference>
<evidence type="ECO:0000313" key="3">
    <source>
        <dbReference type="EMBL" id="KAF2272713.1"/>
    </source>
</evidence>
<evidence type="ECO:0000256" key="2">
    <source>
        <dbReference type="SAM" id="MobiDB-lite"/>
    </source>
</evidence>
<dbReference type="OrthoDB" id="2011986at2759"/>
<name>A0A6A6J958_WESOR</name>
<dbReference type="Pfam" id="PF10303">
    <property type="entry name" value="DUF2408"/>
    <property type="match status" value="1"/>
</dbReference>
<evidence type="ECO:0000256" key="1">
    <source>
        <dbReference type="SAM" id="Coils"/>
    </source>
</evidence>
<protein>
    <submittedName>
        <fullName evidence="3">Uncharacterized protein</fullName>
    </submittedName>
</protein>
<evidence type="ECO:0000313" key="4">
    <source>
        <dbReference type="Proteomes" id="UP000800097"/>
    </source>
</evidence>
<proteinExistence type="predicted"/>
<dbReference type="EMBL" id="ML986517">
    <property type="protein sequence ID" value="KAF2272713.1"/>
    <property type="molecule type" value="Genomic_DNA"/>
</dbReference>
<accession>A0A6A6J958</accession>
<dbReference type="PANTHER" id="PTHR28086">
    <property type="entry name" value="UPF0662 PROTEIN YPL260W"/>
    <property type="match status" value="1"/>
</dbReference>
<keyword evidence="1" id="KW-0175">Coiled coil</keyword>
<dbReference type="PANTHER" id="PTHR28086:SF1">
    <property type="entry name" value="CU(2+) SUPPRESSING AND BLEOMYCIN SENSITIVE PROTEIN 1"/>
    <property type="match status" value="1"/>
</dbReference>
<dbReference type="InterPro" id="IPR018810">
    <property type="entry name" value="UPF0662"/>
</dbReference>
<gene>
    <name evidence="3" type="ORF">EI97DRAFT_405577</name>
</gene>
<sequence length="503" mass="57874">MAGTDSPAPRIPLDPKEQPILDKLLAVRGSLELLKQDRGNYVKSEDVIRCYDQVIEQVEILNNMRTEKRLEQNRVDYVLDDCLQLISLAFMTVGRTHEAPALYAFVSTAKRLLDHLKEAMFYSNKDLESIKLNLSICRQYIERGRETHSPHLLTLLEARIQLCEQRLAELQLNLSHLTDDLRPEYEKLVSILRTLCACNTRSKFPHEEVDDFLEQLKELQEKLRAHGIKAFESDGTKEDKLAEMAAKLRLAIEHPEPEPEADKLIETLLQRCFVWISIMKKKEGRIAPNFKKTYDKLLNIRNQLQKLSLTQAWSMRETDLWGYQRQLDRIDEARVDGNFVDELGRPAELYEQRTLLYLLRKSYALIYQLLLASEPVSEALKPIYNQLSTLKRCLTEVKNLGGVSHPRELWPYSMKLTSIDDMRVDGKFMIGNDIPEGQGSVIQLLEECFQLVYDLRMEAEERAAEERGNSSGSESDAKVELKKDDLGSAASEASETSDERQTV</sequence>
<feature type="compositionally biased region" description="Basic and acidic residues" evidence="2">
    <location>
        <begin position="475"/>
        <end position="486"/>
    </location>
</feature>
<dbReference type="GO" id="GO:0005634">
    <property type="term" value="C:nucleus"/>
    <property type="evidence" value="ECO:0007669"/>
    <property type="project" value="TreeGrafter"/>
</dbReference>
<organism evidence="3 4">
    <name type="scientific">Westerdykella ornata</name>
    <dbReference type="NCBI Taxonomy" id="318751"/>
    <lineage>
        <taxon>Eukaryota</taxon>
        <taxon>Fungi</taxon>
        <taxon>Dikarya</taxon>
        <taxon>Ascomycota</taxon>
        <taxon>Pezizomycotina</taxon>
        <taxon>Dothideomycetes</taxon>
        <taxon>Pleosporomycetidae</taxon>
        <taxon>Pleosporales</taxon>
        <taxon>Sporormiaceae</taxon>
        <taxon>Westerdykella</taxon>
    </lineage>
</organism>
<dbReference type="GeneID" id="54549740"/>
<feature type="coiled-coil region" evidence="1">
    <location>
        <begin position="153"/>
        <end position="180"/>
    </location>
</feature>
<dbReference type="Proteomes" id="UP000800097">
    <property type="component" value="Unassembled WGS sequence"/>
</dbReference>
<reference evidence="3" key="1">
    <citation type="journal article" date="2020" name="Stud. Mycol.">
        <title>101 Dothideomycetes genomes: a test case for predicting lifestyles and emergence of pathogens.</title>
        <authorList>
            <person name="Haridas S."/>
            <person name="Albert R."/>
            <person name="Binder M."/>
            <person name="Bloem J."/>
            <person name="Labutti K."/>
            <person name="Salamov A."/>
            <person name="Andreopoulos B."/>
            <person name="Baker S."/>
            <person name="Barry K."/>
            <person name="Bills G."/>
            <person name="Bluhm B."/>
            <person name="Cannon C."/>
            <person name="Castanera R."/>
            <person name="Culley D."/>
            <person name="Daum C."/>
            <person name="Ezra D."/>
            <person name="Gonzalez J."/>
            <person name="Henrissat B."/>
            <person name="Kuo A."/>
            <person name="Liang C."/>
            <person name="Lipzen A."/>
            <person name="Lutzoni F."/>
            <person name="Magnuson J."/>
            <person name="Mondo S."/>
            <person name="Nolan M."/>
            <person name="Ohm R."/>
            <person name="Pangilinan J."/>
            <person name="Park H.-J."/>
            <person name="Ramirez L."/>
            <person name="Alfaro M."/>
            <person name="Sun H."/>
            <person name="Tritt A."/>
            <person name="Yoshinaga Y."/>
            <person name="Zwiers L.-H."/>
            <person name="Turgeon B."/>
            <person name="Goodwin S."/>
            <person name="Spatafora J."/>
            <person name="Crous P."/>
            <person name="Grigoriev I."/>
        </authorList>
    </citation>
    <scope>NUCLEOTIDE SEQUENCE</scope>
    <source>
        <strain evidence="3">CBS 379.55</strain>
    </source>
</reference>
<keyword evidence="4" id="KW-1185">Reference proteome</keyword>
<feature type="region of interest" description="Disordered" evidence="2">
    <location>
        <begin position="462"/>
        <end position="503"/>
    </location>
</feature>
<dbReference type="RefSeq" id="XP_033650252.1">
    <property type="nucleotide sequence ID" value="XM_033796565.1"/>
</dbReference>